<reference evidence="1 2" key="1">
    <citation type="journal article" date="2014" name="FEMS Microbiol. Ecol.">
        <title>Sphaerotilus natans encrusted with nanoball-shaped Fe(III) oxide minerals formed by nitrate-reducing mixotrophic Fe(II) oxidation.</title>
        <authorList>
            <person name="Park S."/>
            <person name="Kim D.H."/>
            <person name="Lee J.H."/>
            <person name="Hur H.G."/>
        </authorList>
    </citation>
    <scope>NUCLEOTIDE SEQUENCE [LARGE SCALE GENOMIC DNA]</scope>
    <source>
        <strain evidence="1 2">DSM 6575</strain>
    </source>
</reference>
<keyword evidence="2" id="KW-1185">Reference proteome</keyword>
<proteinExistence type="predicted"/>
<organism evidence="1 2">
    <name type="scientific">Sphaerotilus natans subsp. natans DSM 6575</name>
    <dbReference type="NCBI Taxonomy" id="1286631"/>
    <lineage>
        <taxon>Bacteria</taxon>
        <taxon>Pseudomonadati</taxon>
        <taxon>Pseudomonadota</taxon>
        <taxon>Betaproteobacteria</taxon>
        <taxon>Burkholderiales</taxon>
        <taxon>Sphaerotilaceae</taxon>
        <taxon>Sphaerotilus</taxon>
    </lineage>
</organism>
<gene>
    <name evidence="1" type="ORF">X805_23800</name>
</gene>
<accession>A0A059KL03</accession>
<evidence type="ECO:0000313" key="2">
    <source>
        <dbReference type="Proteomes" id="UP000026714"/>
    </source>
</evidence>
<dbReference type="STRING" id="34103.SAMN05421778_101313"/>
<sequence>MSYQSKLKATLQAAKDHAAQHLVECAVEVVEWQDTGILKPGRVREVAAIIEPVSETSHGALASAEMFVERAALEAVIRPAAVPDDAEVDARIDAVLRASGSALHHYSMAKTREDMRAAMRAAMMRI</sequence>
<dbReference type="RefSeq" id="WP_037482186.1">
    <property type="nucleotide sequence ID" value="NZ_AZRA01000061.1"/>
</dbReference>
<comment type="caution">
    <text evidence="1">The sequence shown here is derived from an EMBL/GenBank/DDBJ whole genome shotgun (WGS) entry which is preliminary data.</text>
</comment>
<name>A0A059KL03_9BURK</name>
<dbReference type="EMBL" id="AZRA01000061">
    <property type="protein sequence ID" value="KDB52010.1"/>
    <property type="molecule type" value="Genomic_DNA"/>
</dbReference>
<evidence type="ECO:0000313" key="1">
    <source>
        <dbReference type="EMBL" id="KDB52010.1"/>
    </source>
</evidence>
<dbReference type="Proteomes" id="UP000026714">
    <property type="component" value="Unassembled WGS sequence"/>
</dbReference>
<protein>
    <submittedName>
        <fullName evidence="1">Uncharacterized protein</fullName>
    </submittedName>
</protein>
<dbReference type="AlphaFoldDB" id="A0A059KL03"/>